<evidence type="ECO:0000256" key="1">
    <source>
        <dbReference type="SAM" id="MobiDB-lite"/>
    </source>
</evidence>
<feature type="region of interest" description="Disordered" evidence="1">
    <location>
        <begin position="157"/>
        <end position="182"/>
    </location>
</feature>
<dbReference type="Proteomes" id="UP001373714">
    <property type="component" value="Unassembled WGS sequence"/>
</dbReference>
<feature type="compositionally biased region" description="Polar residues" evidence="1">
    <location>
        <begin position="56"/>
        <end position="66"/>
    </location>
</feature>
<accession>A0AAV9UR09</accession>
<keyword evidence="3" id="KW-1185">Reference proteome</keyword>
<organism evidence="2 3">
    <name type="scientific">Orbilia blumenaviensis</name>
    <dbReference type="NCBI Taxonomy" id="1796055"/>
    <lineage>
        <taxon>Eukaryota</taxon>
        <taxon>Fungi</taxon>
        <taxon>Dikarya</taxon>
        <taxon>Ascomycota</taxon>
        <taxon>Pezizomycotina</taxon>
        <taxon>Orbiliomycetes</taxon>
        <taxon>Orbiliales</taxon>
        <taxon>Orbiliaceae</taxon>
        <taxon>Orbilia</taxon>
    </lineage>
</organism>
<dbReference type="AlphaFoldDB" id="A0AAV9UR09"/>
<gene>
    <name evidence="2" type="ORF">TWF730_010190</name>
</gene>
<protein>
    <submittedName>
        <fullName evidence="2">Uncharacterized protein</fullName>
    </submittedName>
</protein>
<sequence length="182" mass="20330">MDFISKVKPEPTNSQHLPTPSPPSSPQPTTKVATKRRSASPPPLSQPNKRGRKPGASSSSFTKDQDTYITQLRQNGKNNTEVHRLFEEKFNTGRNAKSIENRWFTIKDEVLLSDWEDNLLLQAIKEIENDMSGAIIRRFKELSNGKTVTKGYVMKKMKGKRTTSATSQSSAPAVTTKAEPLN</sequence>
<name>A0AAV9UR09_9PEZI</name>
<dbReference type="EMBL" id="JAVHNS010000008">
    <property type="protein sequence ID" value="KAK6345847.1"/>
    <property type="molecule type" value="Genomic_DNA"/>
</dbReference>
<comment type="caution">
    <text evidence="2">The sequence shown here is derived from an EMBL/GenBank/DDBJ whole genome shotgun (WGS) entry which is preliminary data.</text>
</comment>
<evidence type="ECO:0000313" key="3">
    <source>
        <dbReference type="Proteomes" id="UP001373714"/>
    </source>
</evidence>
<feature type="region of interest" description="Disordered" evidence="1">
    <location>
        <begin position="1"/>
        <end position="66"/>
    </location>
</feature>
<reference evidence="2 3" key="1">
    <citation type="submission" date="2019-10" db="EMBL/GenBank/DDBJ databases">
        <authorList>
            <person name="Palmer J.M."/>
        </authorList>
    </citation>
    <scope>NUCLEOTIDE SEQUENCE [LARGE SCALE GENOMIC DNA]</scope>
    <source>
        <strain evidence="2 3">TWF730</strain>
    </source>
</reference>
<evidence type="ECO:0000313" key="2">
    <source>
        <dbReference type="EMBL" id="KAK6345847.1"/>
    </source>
</evidence>
<proteinExistence type="predicted"/>
<feature type="compositionally biased region" description="Low complexity" evidence="1">
    <location>
        <begin position="162"/>
        <end position="176"/>
    </location>
</feature>